<dbReference type="PANTHER" id="PTHR43547">
    <property type="entry name" value="TWO-COMPONENT HISTIDINE KINASE"/>
    <property type="match status" value="1"/>
</dbReference>
<dbReference type="GO" id="GO:0005886">
    <property type="term" value="C:plasma membrane"/>
    <property type="evidence" value="ECO:0007669"/>
    <property type="project" value="UniProtKB-SubCell"/>
</dbReference>
<dbReference type="EC" id="2.7.13.3" evidence="3"/>
<feature type="transmembrane region" description="Helical" evidence="14">
    <location>
        <begin position="20"/>
        <end position="39"/>
    </location>
</feature>
<comment type="catalytic activity">
    <reaction evidence="1">
        <text>ATP + protein L-histidine = ADP + protein N-phospho-L-histidine.</text>
        <dbReference type="EC" id="2.7.13.3"/>
    </reaction>
</comment>
<dbReference type="InterPro" id="IPR003594">
    <property type="entry name" value="HATPase_dom"/>
</dbReference>
<dbReference type="InterPro" id="IPR016120">
    <property type="entry name" value="Sig_transdc_His_kin_SpoOB"/>
</dbReference>
<evidence type="ECO:0000256" key="7">
    <source>
        <dbReference type="ARBA" id="ARBA00022692"/>
    </source>
</evidence>
<keyword evidence="6" id="KW-0808">Transferase</keyword>
<name>A0A2Z5Y0G2_9ENTE</name>
<dbReference type="SUPFAM" id="SSF55874">
    <property type="entry name" value="ATPase domain of HSP90 chaperone/DNA topoisomerase II/histidine kinase"/>
    <property type="match status" value="1"/>
</dbReference>
<evidence type="ECO:0000256" key="10">
    <source>
        <dbReference type="ARBA" id="ARBA00022840"/>
    </source>
</evidence>
<dbReference type="SMART" id="SM00387">
    <property type="entry name" value="HATPase_c"/>
    <property type="match status" value="1"/>
</dbReference>
<evidence type="ECO:0000256" key="13">
    <source>
        <dbReference type="ARBA" id="ARBA00023136"/>
    </source>
</evidence>
<dbReference type="RefSeq" id="WP_014372910.1">
    <property type="nucleotide sequence ID" value="NZ_AP018492.1"/>
</dbReference>
<gene>
    <name evidence="16" type="ORF">DAT561_0154</name>
</gene>
<sequence length="543" mass="60693">MNSKKKQGIWPIHFNLQMTIILLVCCSTLVSLLVSAFLIRNFIMKTNYETVSEKMSSTAKIIAKSETVRNGLLYGDKQQFVQQFTRDITNDAKLDFIVVMDKKGVRLSHTDASYIGQPFSNKPDMQRVLAGHEFFSKKNGVLGKGYRYFVPVTFHNKVIGAVCVGSTTQRIEMQIINAQKKILFALCVGLIVGIIGAIFLARKIKGILLGLEPEEIATQLIEKEIIENEVNEGILAISQNREVILMNKEAKKLLTSSNLETTSLIGSQVDENLYDVLFKKAFEEKQIIRNQAMYLNGVEVIASASPIFNKNQFFGVVATLNDQSEVIKLLDELGGTEQYINSLRAQTHEFLNKLHVVSGLIDLKKFDEVSSFIKQLNQHYRADVGIITKQIKVPAIAGFLLGKINEAKEQDVEMIIASDSYIPEIEVDDSIHALLQVLGNLLDNAKEATLCNKSSRTVWIHLTFEEESQIFILTVCDNGIGITDETKHKLFQVGVSTKGKNRGFGLAIVKKIINQHNGMIEFSAREEGGTTVYLELPKEGKNN</sequence>
<accession>A0A2Z5Y0G2</accession>
<dbReference type="InterPro" id="IPR033463">
    <property type="entry name" value="sCache_3"/>
</dbReference>
<evidence type="ECO:0000256" key="1">
    <source>
        <dbReference type="ARBA" id="ARBA00000085"/>
    </source>
</evidence>
<evidence type="ECO:0000256" key="9">
    <source>
        <dbReference type="ARBA" id="ARBA00022777"/>
    </source>
</evidence>
<keyword evidence="7 14" id="KW-0812">Transmembrane</keyword>
<reference evidence="16 17" key="1">
    <citation type="submission" date="2018-01" db="EMBL/GenBank/DDBJ databases">
        <title>Whole genome sequence of Melissococcus plutonius DAT561.</title>
        <authorList>
            <person name="Okumura K."/>
            <person name="Takamatsu D."/>
            <person name="Okura M."/>
        </authorList>
    </citation>
    <scope>NUCLEOTIDE SEQUENCE [LARGE SCALE GENOMIC DNA]</scope>
    <source>
        <strain evidence="16 17">DAT561</strain>
    </source>
</reference>
<comment type="subcellular location">
    <subcellularLocation>
        <location evidence="2">Cell membrane</location>
        <topology evidence="2">Multi-pass membrane protein</topology>
    </subcellularLocation>
</comment>
<feature type="transmembrane region" description="Helical" evidence="14">
    <location>
        <begin position="182"/>
        <end position="201"/>
    </location>
</feature>
<dbReference type="GeneID" id="57042721"/>
<dbReference type="InterPro" id="IPR004358">
    <property type="entry name" value="Sig_transdc_His_kin-like_C"/>
</dbReference>
<keyword evidence="10" id="KW-0067">ATP-binding</keyword>
<evidence type="ECO:0000313" key="16">
    <source>
        <dbReference type="EMBL" id="BBC60322.1"/>
    </source>
</evidence>
<evidence type="ECO:0000256" key="8">
    <source>
        <dbReference type="ARBA" id="ARBA00022741"/>
    </source>
</evidence>
<evidence type="ECO:0000256" key="2">
    <source>
        <dbReference type="ARBA" id="ARBA00004651"/>
    </source>
</evidence>
<dbReference type="EMBL" id="AP018492">
    <property type="protein sequence ID" value="BBC60322.1"/>
    <property type="molecule type" value="Genomic_DNA"/>
</dbReference>
<dbReference type="Gene3D" id="1.10.287.130">
    <property type="match status" value="1"/>
</dbReference>
<keyword evidence="8" id="KW-0547">Nucleotide-binding</keyword>
<dbReference type="InterPro" id="IPR029151">
    <property type="entry name" value="Sensor-like_sf"/>
</dbReference>
<dbReference type="SUPFAM" id="SSF55890">
    <property type="entry name" value="Sporulation response regulatory protein Spo0B"/>
    <property type="match status" value="1"/>
</dbReference>
<feature type="domain" description="Histidine kinase" evidence="15">
    <location>
        <begin position="434"/>
        <end position="540"/>
    </location>
</feature>
<dbReference type="Proteomes" id="UP000269226">
    <property type="component" value="Chromosome"/>
</dbReference>
<evidence type="ECO:0000256" key="12">
    <source>
        <dbReference type="ARBA" id="ARBA00023012"/>
    </source>
</evidence>
<dbReference type="InterPro" id="IPR036890">
    <property type="entry name" value="HATPase_C_sf"/>
</dbReference>
<evidence type="ECO:0000256" key="3">
    <source>
        <dbReference type="ARBA" id="ARBA00012438"/>
    </source>
</evidence>
<dbReference type="PROSITE" id="PS50109">
    <property type="entry name" value="HIS_KIN"/>
    <property type="match status" value="1"/>
</dbReference>
<keyword evidence="13 14" id="KW-0472">Membrane</keyword>
<dbReference type="Pfam" id="PF14689">
    <property type="entry name" value="SPOB_a"/>
    <property type="match status" value="1"/>
</dbReference>
<dbReference type="GO" id="GO:0000155">
    <property type="term" value="F:phosphorelay sensor kinase activity"/>
    <property type="evidence" value="ECO:0007669"/>
    <property type="project" value="InterPro"/>
</dbReference>
<dbReference type="Gene3D" id="3.30.450.20">
    <property type="entry name" value="PAS domain"/>
    <property type="match status" value="2"/>
</dbReference>
<dbReference type="AlphaFoldDB" id="A0A2Z5Y0G2"/>
<dbReference type="InterPro" id="IPR039506">
    <property type="entry name" value="SPOB_a"/>
</dbReference>
<evidence type="ECO:0000256" key="6">
    <source>
        <dbReference type="ARBA" id="ARBA00022679"/>
    </source>
</evidence>
<dbReference type="InterPro" id="IPR005467">
    <property type="entry name" value="His_kinase_dom"/>
</dbReference>
<organism evidence="16 17">
    <name type="scientific">Melissococcus plutonius</name>
    <dbReference type="NCBI Taxonomy" id="33970"/>
    <lineage>
        <taxon>Bacteria</taxon>
        <taxon>Bacillati</taxon>
        <taxon>Bacillota</taxon>
        <taxon>Bacilli</taxon>
        <taxon>Lactobacillales</taxon>
        <taxon>Enterococcaceae</taxon>
        <taxon>Melissococcus</taxon>
    </lineage>
</organism>
<keyword evidence="11 14" id="KW-1133">Transmembrane helix</keyword>
<dbReference type="Gene3D" id="3.30.565.10">
    <property type="entry name" value="Histidine kinase-like ATPase, C-terminal domain"/>
    <property type="match status" value="1"/>
</dbReference>
<dbReference type="PRINTS" id="PR00344">
    <property type="entry name" value="BCTRLSENSOR"/>
</dbReference>
<keyword evidence="9 16" id="KW-0418">Kinase</keyword>
<dbReference type="SUPFAM" id="SSF103190">
    <property type="entry name" value="Sensory domain-like"/>
    <property type="match status" value="1"/>
</dbReference>
<evidence type="ECO:0000259" key="15">
    <source>
        <dbReference type="PROSITE" id="PS50109"/>
    </source>
</evidence>
<evidence type="ECO:0000256" key="4">
    <source>
        <dbReference type="ARBA" id="ARBA00022475"/>
    </source>
</evidence>
<evidence type="ECO:0000256" key="11">
    <source>
        <dbReference type="ARBA" id="ARBA00022989"/>
    </source>
</evidence>
<keyword evidence="4" id="KW-1003">Cell membrane</keyword>
<keyword evidence="5" id="KW-0597">Phosphoprotein</keyword>
<protein>
    <recommendedName>
        <fullName evidence="3">histidine kinase</fullName>
        <ecNumber evidence="3">2.7.13.3</ecNumber>
    </recommendedName>
</protein>
<dbReference type="PANTHER" id="PTHR43547:SF10">
    <property type="entry name" value="SENSOR HISTIDINE KINASE DCUS"/>
    <property type="match status" value="1"/>
</dbReference>
<dbReference type="GO" id="GO:0005524">
    <property type="term" value="F:ATP binding"/>
    <property type="evidence" value="ECO:0007669"/>
    <property type="project" value="UniProtKB-KW"/>
</dbReference>
<proteinExistence type="predicted"/>
<dbReference type="Pfam" id="PF02518">
    <property type="entry name" value="HATPase_c"/>
    <property type="match status" value="1"/>
</dbReference>
<evidence type="ECO:0000313" key="17">
    <source>
        <dbReference type="Proteomes" id="UP000269226"/>
    </source>
</evidence>
<evidence type="ECO:0000256" key="5">
    <source>
        <dbReference type="ARBA" id="ARBA00022553"/>
    </source>
</evidence>
<dbReference type="Pfam" id="PF17203">
    <property type="entry name" value="sCache_3_2"/>
    <property type="match status" value="1"/>
</dbReference>
<keyword evidence="12" id="KW-0902">Two-component regulatory system</keyword>
<evidence type="ECO:0000256" key="14">
    <source>
        <dbReference type="SAM" id="Phobius"/>
    </source>
</evidence>